<protein>
    <submittedName>
        <fullName evidence="2">Serine hydrolase</fullName>
    </submittedName>
</protein>
<evidence type="ECO:0000313" key="2">
    <source>
        <dbReference type="EMBL" id="MFD2868462.1"/>
    </source>
</evidence>
<comment type="caution">
    <text evidence="2">The sequence shown here is derived from an EMBL/GenBank/DDBJ whole genome shotgun (WGS) entry which is preliminary data.</text>
</comment>
<keyword evidence="2" id="KW-0378">Hydrolase</keyword>
<dbReference type="InterPro" id="IPR000871">
    <property type="entry name" value="Beta-lactam_class-A"/>
</dbReference>
<name>A0ABW5XZG8_9BACL</name>
<gene>
    <name evidence="2" type="ORF">ACFSY7_08120</name>
</gene>
<dbReference type="GO" id="GO:0016787">
    <property type="term" value="F:hydrolase activity"/>
    <property type="evidence" value="ECO:0007669"/>
    <property type="project" value="UniProtKB-KW"/>
</dbReference>
<sequence length="354" mass="40286">MAIGIAIIIFSVFVAVLLMRGPSPRYLVNYIKNHRDNGTVSLRIQFEDKEWVRVNETQQMPLASTVKWLVAIEFARQAAEGTINPKKEIPVTAMEHYYLPQLDGGAHSAWLSQLEGVVVSLEDVAKGMIRNSSNANTDYLIELLGLDNINACAKKMGLTHQTALYPLSASQYFPYMYMKAHQLKPEQGAEVLRQMDAATYEAGILEAHETLKNTQLSAEQRKELLSYLPLDVQRVWSDRLPKASTADYVKLMEQLNTRAIFNDAFYDVLDPIVDTAKVNPRRYKQYAEKGGSTAWVLTMAMYATKVNGTTMQLAFFANTDSLKEQRKLQRTIHRFIGKFVTDARFREYVRDELK</sequence>
<dbReference type="InterPro" id="IPR045155">
    <property type="entry name" value="Beta-lactam_cat"/>
</dbReference>
<dbReference type="PANTHER" id="PTHR35333:SF3">
    <property type="entry name" value="BETA-LACTAMASE-TYPE TRANSPEPTIDASE FOLD CONTAINING PROTEIN"/>
    <property type="match status" value="1"/>
</dbReference>
<dbReference type="EMBL" id="JBHUOR010000040">
    <property type="protein sequence ID" value="MFD2868462.1"/>
    <property type="molecule type" value="Genomic_DNA"/>
</dbReference>
<dbReference type="Pfam" id="PF13354">
    <property type="entry name" value="Beta-lactamase2"/>
    <property type="match status" value="1"/>
</dbReference>
<dbReference type="Gene3D" id="3.40.710.10">
    <property type="entry name" value="DD-peptidase/beta-lactamase superfamily"/>
    <property type="match status" value="1"/>
</dbReference>
<proteinExistence type="predicted"/>
<evidence type="ECO:0000313" key="3">
    <source>
        <dbReference type="Proteomes" id="UP001597568"/>
    </source>
</evidence>
<dbReference type="Proteomes" id="UP001597568">
    <property type="component" value="Unassembled WGS sequence"/>
</dbReference>
<feature type="domain" description="Beta-lactamase class A catalytic" evidence="1">
    <location>
        <begin position="45"/>
        <end position="163"/>
    </location>
</feature>
<reference evidence="3" key="1">
    <citation type="journal article" date="2019" name="Int. J. Syst. Evol. Microbiol.">
        <title>The Global Catalogue of Microorganisms (GCM) 10K type strain sequencing project: providing services to taxonomists for standard genome sequencing and annotation.</title>
        <authorList>
            <consortium name="The Broad Institute Genomics Platform"/>
            <consortium name="The Broad Institute Genome Sequencing Center for Infectious Disease"/>
            <person name="Wu L."/>
            <person name="Ma J."/>
        </authorList>
    </citation>
    <scope>NUCLEOTIDE SEQUENCE [LARGE SCALE GENOMIC DNA]</scope>
    <source>
        <strain evidence="3">KCTC 33522</strain>
    </source>
</reference>
<evidence type="ECO:0000259" key="1">
    <source>
        <dbReference type="Pfam" id="PF13354"/>
    </source>
</evidence>
<dbReference type="InterPro" id="IPR012338">
    <property type="entry name" value="Beta-lactam/transpept-like"/>
</dbReference>
<organism evidence="2 3">
    <name type="scientific">Kurthia populi</name>
    <dbReference type="NCBI Taxonomy" id="1562132"/>
    <lineage>
        <taxon>Bacteria</taxon>
        <taxon>Bacillati</taxon>
        <taxon>Bacillota</taxon>
        <taxon>Bacilli</taxon>
        <taxon>Bacillales</taxon>
        <taxon>Caryophanaceae</taxon>
        <taxon>Kurthia</taxon>
    </lineage>
</organism>
<dbReference type="PANTHER" id="PTHR35333">
    <property type="entry name" value="BETA-LACTAMASE"/>
    <property type="match status" value="1"/>
</dbReference>
<keyword evidence="3" id="KW-1185">Reference proteome</keyword>
<accession>A0ABW5XZG8</accession>
<dbReference type="SUPFAM" id="SSF56601">
    <property type="entry name" value="beta-lactamase/transpeptidase-like"/>
    <property type="match status" value="1"/>
</dbReference>
<dbReference type="RefSeq" id="WP_158620938.1">
    <property type="nucleotide sequence ID" value="NZ_JBHUOR010000040.1"/>
</dbReference>